<sequence length="317" mass="36476">MGLMFEKTVKKQTNQASTMQEDETLNNQVAQDNKIYMVIAFIKKNYIKICVAVLIIISIILVLSFVGNELKSYLVEKLDQYKDLSLTGFIFLTTLGTIMVLIGAPILFFELSLGCILNKYIFAVLIAAFSKLLGIFISYQITQKLLMNYILRKFGNNLYLKLLRKMSKNQPAKAVGMLAIIQIPMLIKNYSLPLFEVHVQYIILVFCSIQVLQSFLFCFIGSTFTPSQSQNIDSQNSIAKDVLTYISYAFTIVAFYIIYKETQKLKQQSEIENQDEVDNDIYDKDLELQQKISYTNTQQLQQKHQIKLVYPNTNQDE</sequence>
<keyword evidence="8" id="KW-1185">Reference proteome</keyword>
<accession>I7M6W3</accession>
<dbReference type="InParanoid" id="I7M6W3"/>
<dbReference type="EMBL" id="GG662853">
    <property type="protein sequence ID" value="EAR87377.2"/>
    <property type="molecule type" value="Genomic_DNA"/>
</dbReference>
<proteinExistence type="predicted"/>
<keyword evidence="5 6" id="KW-0472">Membrane</keyword>
<dbReference type="AlphaFoldDB" id="I7M6W3"/>
<evidence type="ECO:0000256" key="1">
    <source>
        <dbReference type="ARBA" id="ARBA00004651"/>
    </source>
</evidence>
<evidence type="ECO:0000256" key="4">
    <source>
        <dbReference type="ARBA" id="ARBA00022989"/>
    </source>
</evidence>
<dbReference type="Proteomes" id="UP000009168">
    <property type="component" value="Unassembled WGS sequence"/>
</dbReference>
<name>I7M6W3_TETTS</name>
<evidence type="ECO:0000256" key="5">
    <source>
        <dbReference type="ARBA" id="ARBA00023136"/>
    </source>
</evidence>
<dbReference type="PANTHER" id="PTHR12677">
    <property type="entry name" value="GOLGI APPARATUS MEMBRANE PROTEIN TVP38-RELATED"/>
    <property type="match status" value="1"/>
</dbReference>
<feature type="transmembrane region" description="Helical" evidence="6">
    <location>
        <begin position="120"/>
        <end position="141"/>
    </location>
</feature>
<evidence type="ECO:0000256" key="6">
    <source>
        <dbReference type="SAM" id="Phobius"/>
    </source>
</evidence>
<dbReference type="RefSeq" id="XP_001007622.2">
    <property type="nucleotide sequence ID" value="XM_001007622.2"/>
</dbReference>
<keyword evidence="2" id="KW-1003">Cell membrane</keyword>
<keyword evidence="4 6" id="KW-1133">Transmembrane helix</keyword>
<feature type="transmembrane region" description="Helical" evidence="6">
    <location>
        <begin position="199"/>
        <end position="222"/>
    </location>
</feature>
<evidence type="ECO:0000256" key="3">
    <source>
        <dbReference type="ARBA" id="ARBA00022692"/>
    </source>
</evidence>
<dbReference type="GO" id="GO:0005886">
    <property type="term" value="C:plasma membrane"/>
    <property type="evidence" value="ECO:0007669"/>
    <property type="project" value="UniProtKB-SubCell"/>
</dbReference>
<dbReference type="KEGG" id="tet:TTHERM_00058890"/>
<dbReference type="PANTHER" id="PTHR12677:SF59">
    <property type="entry name" value="GOLGI APPARATUS MEMBRANE PROTEIN TVP38-RELATED"/>
    <property type="match status" value="1"/>
</dbReference>
<organism evidence="7 8">
    <name type="scientific">Tetrahymena thermophila (strain SB210)</name>
    <dbReference type="NCBI Taxonomy" id="312017"/>
    <lineage>
        <taxon>Eukaryota</taxon>
        <taxon>Sar</taxon>
        <taxon>Alveolata</taxon>
        <taxon>Ciliophora</taxon>
        <taxon>Intramacronucleata</taxon>
        <taxon>Oligohymenophorea</taxon>
        <taxon>Hymenostomatida</taxon>
        <taxon>Tetrahymenina</taxon>
        <taxon>Tetrahymenidae</taxon>
        <taxon>Tetrahymena</taxon>
    </lineage>
</organism>
<reference evidence="8" key="1">
    <citation type="journal article" date="2006" name="PLoS Biol.">
        <title>Macronuclear genome sequence of the ciliate Tetrahymena thermophila, a model eukaryote.</title>
        <authorList>
            <person name="Eisen J.A."/>
            <person name="Coyne R.S."/>
            <person name="Wu M."/>
            <person name="Wu D."/>
            <person name="Thiagarajan M."/>
            <person name="Wortman J.R."/>
            <person name="Badger J.H."/>
            <person name="Ren Q."/>
            <person name="Amedeo P."/>
            <person name="Jones K.M."/>
            <person name="Tallon L.J."/>
            <person name="Delcher A.L."/>
            <person name="Salzberg S.L."/>
            <person name="Silva J.C."/>
            <person name="Haas B.J."/>
            <person name="Majoros W.H."/>
            <person name="Farzad M."/>
            <person name="Carlton J.M."/>
            <person name="Smith R.K. Jr."/>
            <person name="Garg J."/>
            <person name="Pearlman R.E."/>
            <person name="Karrer K.M."/>
            <person name="Sun L."/>
            <person name="Manning G."/>
            <person name="Elde N.C."/>
            <person name="Turkewitz A.P."/>
            <person name="Asai D.J."/>
            <person name="Wilkes D.E."/>
            <person name="Wang Y."/>
            <person name="Cai H."/>
            <person name="Collins K."/>
            <person name="Stewart B.A."/>
            <person name="Lee S.R."/>
            <person name="Wilamowska K."/>
            <person name="Weinberg Z."/>
            <person name="Ruzzo W.L."/>
            <person name="Wloga D."/>
            <person name="Gaertig J."/>
            <person name="Frankel J."/>
            <person name="Tsao C.-C."/>
            <person name="Gorovsky M.A."/>
            <person name="Keeling P.J."/>
            <person name="Waller R.F."/>
            <person name="Patron N.J."/>
            <person name="Cherry J.M."/>
            <person name="Stover N.A."/>
            <person name="Krieger C.J."/>
            <person name="del Toro C."/>
            <person name="Ryder H.F."/>
            <person name="Williamson S.C."/>
            <person name="Barbeau R.A."/>
            <person name="Hamilton E.P."/>
            <person name="Orias E."/>
        </authorList>
    </citation>
    <scope>NUCLEOTIDE SEQUENCE [LARGE SCALE GENOMIC DNA]</scope>
    <source>
        <strain evidence="8">SB210</strain>
    </source>
</reference>
<protein>
    <submittedName>
        <fullName evidence="7">Transmembrane protein, putative</fullName>
    </submittedName>
</protein>
<keyword evidence="3 6" id="KW-0812">Transmembrane</keyword>
<evidence type="ECO:0000256" key="2">
    <source>
        <dbReference type="ARBA" id="ARBA00022475"/>
    </source>
</evidence>
<gene>
    <name evidence="7" type="ORF">TTHERM_00058890</name>
</gene>
<evidence type="ECO:0000313" key="8">
    <source>
        <dbReference type="Proteomes" id="UP000009168"/>
    </source>
</evidence>
<dbReference type="InterPro" id="IPR015414">
    <property type="entry name" value="TMEM64"/>
</dbReference>
<dbReference type="GeneID" id="7829545"/>
<evidence type="ECO:0000313" key="7">
    <source>
        <dbReference type="EMBL" id="EAR87377.2"/>
    </source>
</evidence>
<feature type="transmembrane region" description="Helical" evidence="6">
    <location>
        <begin position="242"/>
        <end position="259"/>
    </location>
</feature>
<comment type="subcellular location">
    <subcellularLocation>
        <location evidence="1">Cell membrane</location>
        <topology evidence="1">Multi-pass membrane protein</topology>
    </subcellularLocation>
</comment>
<feature type="transmembrane region" description="Helical" evidence="6">
    <location>
        <begin position="46"/>
        <end position="66"/>
    </location>
</feature>
<feature type="transmembrane region" description="Helical" evidence="6">
    <location>
        <begin position="86"/>
        <end position="108"/>
    </location>
</feature>